<dbReference type="PANTHER" id="PTHR34407:SF1">
    <property type="entry name" value="SGNH HYDROLASE-TYPE ESTERASE DOMAIN-CONTAINING PROTEIN"/>
    <property type="match status" value="1"/>
</dbReference>
<feature type="compositionally biased region" description="Low complexity" evidence="1">
    <location>
        <begin position="61"/>
        <end position="72"/>
    </location>
</feature>
<dbReference type="SUPFAM" id="SSF52266">
    <property type="entry name" value="SGNH hydrolase"/>
    <property type="match status" value="1"/>
</dbReference>
<dbReference type="CDD" id="cd00229">
    <property type="entry name" value="SGNH_hydrolase"/>
    <property type="match status" value="1"/>
</dbReference>
<dbReference type="InterPro" id="IPR036514">
    <property type="entry name" value="SGNH_hydro_sf"/>
</dbReference>
<dbReference type="PANTHER" id="PTHR34407">
    <property type="entry name" value="EXPRESSED PROTEIN"/>
    <property type="match status" value="1"/>
</dbReference>
<reference evidence="4" key="1">
    <citation type="submission" date="2020-11" db="EMBL/GenBank/DDBJ databases">
        <title>Chlorella ohadii genome sequencing and assembly.</title>
        <authorList>
            <person name="Murik O."/>
            <person name="Treves H."/>
            <person name="Kedem I."/>
            <person name="Shotland Y."/>
            <person name="Kaplan A."/>
        </authorList>
    </citation>
    <scope>NUCLEOTIDE SEQUENCE</scope>
    <source>
        <strain evidence="4">1</strain>
    </source>
</reference>
<keyword evidence="5" id="KW-1185">Reference proteome</keyword>
<feature type="compositionally biased region" description="Low complexity" evidence="1">
    <location>
        <begin position="449"/>
        <end position="466"/>
    </location>
</feature>
<feature type="compositionally biased region" description="Low complexity" evidence="1">
    <location>
        <begin position="104"/>
        <end position="153"/>
    </location>
</feature>
<sequence length="492" mass="52269">MAGQQLVAGFLAGACFVTLLLLLTSEGCRGPACLVERLQPLSARLQPAGSLQRPGPLWQLTQQQQQQQQQQEQPPPQPTEQPAEPAAAVDQAAAEPGADGDGGSAAQQSLTVQEEPTQPQQQAQAAPTGAAKEKQQQQASEQQQQKQQQLAVAPAPPADPAPLPWAPVLSAAQLKRGLSFYGTGQRLERLVAKLMAGQPITAVTIGGSVTWGAGATNRTTHSFPARFFEFLSAAFPHKDHALMNKAISATNAGTFATCTERLVPAESDLVVVEFTFNEAPELPYTSPNRRSFEALLRKLLRMPRSPAVVVLHHYGWYHSAGDGISAGLYYRAAETHLSTMAQYYDIPSPSLRNAVYQEMQADIAPFKYSKVHMCCMQAGGKEVPQAAEEERRQYFYNDVIHPADHGHQALAELLAGVIRSAARNVAAAGGPAAVLDGSSSSGGGGGGQAQQAQQAQQQAQQQGQQAVLPPPMIPGNADQATTLCAMQARGLA</sequence>
<comment type="caution">
    <text evidence="4">The sequence shown here is derived from an EMBL/GenBank/DDBJ whole genome shotgun (WGS) entry which is preliminary data.</text>
</comment>
<feature type="compositionally biased region" description="Pro residues" evidence="1">
    <location>
        <begin position="154"/>
        <end position="164"/>
    </location>
</feature>
<accession>A0AAD5H6R2</accession>
<organism evidence="4 5">
    <name type="scientific">Chlorella ohadii</name>
    <dbReference type="NCBI Taxonomy" id="2649997"/>
    <lineage>
        <taxon>Eukaryota</taxon>
        <taxon>Viridiplantae</taxon>
        <taxon>Chlorophyta</taxon>
        <taxon>core chlorophytes</taxon>
        <taxon>Trebouxiophyceae</taxon>
        <taxon>Chlorellales</taxon>
        <taxon>Chlorellaceae</taxon>
        <taxon>Chlorella clade</taxon>
        <taxon>Chlorella</taxon>
    </lineage>
</organism>
<evidence type="ECO:0000256" key="1">
    <source>
        <dbReference type="SAM" id="MobiDB-lite"/>
    </source>
</evidence>
<feature type="signal peptide" evidence="2">
    <location>
        <begin position="1"/>
        <end position="27"/>
    </location>
</feature>
<feature type="compositionally biased region" description="Low complexity" evidence="1">
    <location>
        <begin position="80"/>
        <end position="97"/>
    </location>
</feature>
<dbReference type="InterPro" id="IPR013830">
    <property type="entry name" value="SGNH_hydro"/>
</dbReference>
<evidence type="ECO:0000259" key="3">
    <source>
        <dbReference type="Pfam" id="PF13472"/>
    </source>
</evidence>
<proteinExistence type="predicted"/>
<feature type="region of interest" description="Disordered" evidence="1">
    <location>
        <begin position="47"/>
        <end position="164"/>
    </location>
</feature>
<dbReference type="AlphaFoldDB" id="A0AAD5H6R2"/>
<dbReference type="EMBL" id="JADXDR010000053">
    <property type="protein sequence ID" value="KAI7842255.1"/>
    <property type="molecule type" value="Genomic_DNA"/>
</dbReference>
<protein>
    <recommendedName>
        <fullName evidence="3">SGNH hydrolase-type esterase domain-containing protein</fullName>
    </recommendedName>
</protein>
<dbReference type="Proteomes" id="UP001205105">
    <property type="component" value="Unassembled WGS sequence"/>
</dbReference>
<evidence type="ECO:0000256" key="2">
    <source>
        <dbReference type="SAM" id="SignalP"/>
    </source>
</evidence>
<evidence type="ECO:0000313" key="5">
    <source>
        <dbReference type="Proteomes" id="UP001205105"/>
    </source>
</evidence>
<name>A0AAD5H6R2_9CHLO</name>
<dbReference type="Pfam" id="PF13472">
    <property type="entry name" value="Lipase_GDSL_2"/>
    <property type="match status" value="1"/>
</dbReference>
<gene>
    <name evidence="4" type="ORF">COHA_003896</name>
</gene>
<dbReference type="Gene3D" id="3.40.50.1110">
    <property type="entry name" value="SGNH hydrolase"/>
    <property type="match status" value="1"/>
</dbReference>
<feature type="chain" id="PRO_5041908144" description="SGNH hydrolase-type esterase domain-containing protein" evidence="2">
    <location>
        <begin position="28"/>
        <end position="492"/>
    </location>
</feature>
<feature type="region of interest" description="Disordered" evidence="1">
    <location>
        <begin position="436"/>
        <end position="478"/>
    </location>
</feature>
<keyword evidence="2" id="KW-0732">Signal</keyword>
<feature type="domain" description="SGNH hydrolase-type esterase" evidence="3">
    <location>
        <begin position="205"/>
        <end position="409"/>
    </location>
</feature>
<evidence type="ECO:0000313" key="4">
    <source>
        <dbReference type="EMBL" id="KAI7842255.1"/>
    </source>
</evidence>